<evidence type="ECO:0000256" key="1">
    <source>
        <dbReference type="SAM" id="MobiDB-lite"/>
    </source>
</evidence>
<feature type="region of interest" description="Disordered" evidence="1">
    <location>
        <begin position="1"/>
        <end position="27"/>
    </location>
</feature>
<reference evidence="2" key="1">
    <citation type="submission" date="2007-07" db="EMBL/GenBank/DDBJ databases">
        <title>PCAP assembly of the Caenorhabditis remanei genome.</title>
        <authorList>
            <consortium name="The Caenorhabditis remanei Sequencing Consortium"/>
            <person name="Wilson R.K."/>
        </authorList>
    </citation>
    <scope>NUCLEOTIDE SEQUENCE [LARGE SCALE GENOMIC DNA]</scope>
    <source>
        <strain evidence="2">PB4641</strain>
    </source>
</reference>
<dbReference type="AlphaFoldDB" id="E3ND27"/>
<accession>E3ND27</accession>
<evidence type="ECO:0000313" key="2">
    <source>
        <dbReference type="EMBL" id="EFO93442.1"/>
    </source>
</evidence>
<proteinExistence type="predicted"/>
<keyword evidence="3" id="KW-1185">Reference proteome</keyword>
<dbReference type="HOGENOM" id="CLU_2442943_0_0_1"/>
<sequence length="90" mass="10116">MRNLLEKLQYDPTKNPTEVLADPQGKEPAVLDGSPIWTERLKLATYSIKLYSPYNIPPTPPTHPLTSSPPPFPRRPLRSNQPPHPTPLTP</sequence>
<organism evidence="3">
    <name type="scientific">Caenorhabditis remanei</name>
    <name type="common">Caenorhabditis vulgaris</name>
    <dbReference type="NCBI Taxonomy" id="31234"/>
    <lineage>
        <taxon>Eukaryota</taxon>
        <taxon>Metazoa</taxon>
        <taxon>Ecdysozoa</taxon>
        <taxon>Nematoda</taxon>
        <taxon>Chromadorea</taxon>
        <taxon>Rhabditida</taxon>
        <taxon>Rhabditina</taxon>
        <taxon>Rhabditomorpha</taxon>
        <taxon>Rhabditoidea</taxon>
        <taxon>Rhabditidae</taxon>
        <taxon>Peloderinae</taxon>
        <taxon>Caenorhabditis</taxon>
    </lineage>
</organism>
<protein>
    <submittedName>
        <fullName evidence="2">Uncharacterized protein</fullName>
    </submittedName>
</protein>
<dbReference type="Proteomes" id="UP000008281">
    <property type="component" value="Unassembled WGS sequence"/>
</dbReference>
<feature type="compositionally biased region" description="Pro residues" evidence="1">
    <location>
        <begin position="55"/>
        <end position="74"/>
    </location>
</feature>
<evidence type="ECO:0000313" key="3">
    <source>
        <dbReference type="Proteomes" id="UP000008281"/>
    </source>
</evidence>
<dbReference type="EMBL" id="DS268605">
    <property type="protein sequence ID" value="EFO93442.1"/>
    <property type="molecule type" value="Genomic_DNA"/>
</dbReference>
<dbReference type="InParanoid" id="E3ND27"/>
<feature type="region of interest" description="Disordered" evidence="1">
    <location>
        <begin position="53"/>
        <end position="90"/>
    </location>
</feature>
<gene>
    <name evidence="2" type="ORF">CRE_23128</name>
</gene>
<name>E3ND27_CAERE</name>